<proteinExistence type="predicted"/>
<feature type="transmembrane region" description="Helical" evidence="5">
    <location>
        <begin position="97"/>
        <end position="119"/>
    </location>
</feature>
<dbReference type="InterPro" id="IPR007568">
    <property type="entry name" value="RTA1"/>
</dbReference>
<dbReference type="AlphaFoldDB" id="A0AAD6MQJ9"/>
<evidence type="ECO:0000256" key="3">
    <source>
        <dbReference type="ARBA" id="ARBA00022989"/>
    </source>
</evidence>
<keyword evidence="4 5" id="KW-0472">Membrane</keyword>
<dbReference type="EMBL" id="JAQJAN010000021">
    <property type="protein sequence ID" value="KAJ5703628.1"/>
    <property type="molecule type" value="Genomic_DNA"/>
</dbReference>
<keyword evidence="7" id="KW-1185">Reference proteome</keyword>
<organism evidence="6 7">
    <name type="scientific">Penicillium malachiteum</name>
    <dbReference type="NCBI Taxonomy" id="1324776"/>
    <lineage>
        <taxon>Eukaryota</taxon>
        <taxon>Fungi</taxon>
        <taxon>Dikarya</taxon>
        <taxon>Ascomycota</taxon>
        <taxon>Pezizomycotina</taxon>
        <taxon>Eurotiomycetes</taxon>
        <taxon>Eurotiomycetidae</taxon>
        <taxon>Eurotiales</taxon>
        <taxon>Aspergillaceae</taxon>
        <taxon>Penicillium</taxon>
    </lineage>
</organism>
<evidence type="ECO:0000256" key="1">
    <source>
        <dbReference type="ARBA" id="ARBA00004141"/>
    </source>
</evidence>
<keyword evidence="2 5" id="KW-0812">Transmembrane</keyword>
<dbReference type="Pfam" id="PF04479">
    <property type="entry name" value="RTA1"/>
    <property type="match status" value="1"/>
</dbReference>
<evidence type="ECO:0000313" key="7">
    <source>
        <dbReference type="Proteomes" id="UP001215712"/>
    </source>
</evidence>
<evidence type="ECO:0000256" key="4">
    <source>
        <dbReference type="ARBA" id="ARBA00023136"/>
    </source>
</evidence>
<keyword evidence="3 5" id="KW-1133">Transmembrane helix</keyword>
<feature type="transmembrane region" description="Helical" evidence="5">
    <location>
        <begin position="131"/>
        <end position="152"/>
    </location>
</feature>
<reference evidence="6" key="2">
    <citation type="submission" date="2023-01" db="EMBL/GenBank/DDBJ databases">
        <authorList>
            <person name="Petersen C."/>
        </authorList>
    </citation>
    <scope>NUCLEOTIDE SEQUENCE</scope>
    <source>
        <strain evidence="6">IBT 17514</strain>
    </source>
</reference>
<name>A0AAD6MQJ9_9EURO</name>
<comment type="caution">
    <text evidence="6">The sequence shown here is derived from an EMBL/GenBank/DDBJ whole genome shotgun (WGS) entry which is preliminary data.</text>
</comment>
<gene>
    <name evidence="6" type="ORF">N7493_011553</name>
</gene>
<sequence>MFRVLSIQYPDNYGDYVAWFVLILIAPLLTNAFVYMVVGRMVWNFTNDARVLKVRPWNFGLFFVTLDIIAFIIQVYGAATASGNDIPYSTEMMGLHVYMGGVGLQQFFVIMFVICAIFFHRQILQQKRSDMKTALLLLYVLYGVLALITLRIIFRLCEYSQGLDSQIPLHEAYQYCLDSLPMLIALVMLNVVHPGRLMPGKESEMPGRKQRKQMKVFTKDAQNDTMLGPYANV</sequence>
<dbReference type="GO" id="GO:0016020">
    <property type="term" value="C:membrane"/>
    <property type="evidence" value="ECO:0007669"/>
    <property type="project" value="UniProtKB-SubCell"/>
</dbReference>
<evidence type="ECO:0008006" key="8">
    <source>
        <dbReference type="Google" id="ProtNLM"/>
    </source>
</evidence>
<dbReference type="Proteomes" id="UP001215712">
    <property type="component" value="Unassembled WGS sequence"/>
</dbReference>
<evidence type="ECO:0000313" key="6">
    <source>
        <dbReference type="EMBL" id="KAJ5703628.1"/>
    </source>
</evidence>
<reference evidence="6" key="1">
    <citation type="journal article" date="2023" name="IMA Fungus">
        <title>Comparative genomic study of the Penicillium genus elucidates a diverse pangenome and 15 lateral gene transfer events.</title>
        <authorList>
            <person name="Petersen C."/>
            <person name="Sorensen T."/>
            <person name="Nielsen M.R."/>
            <person name="Sondergaard T.E."/>
            <person name="Sorensen J.L."/>
            <person name="Fitzpatrick D.A."/>
            <person name="Frisvad J.C."/>
            <person name="Nielsen K.L."/>
        </authorList>
    </citation>
    <scope>NUCLEOTIDE SEQUENCE</scope>
    <source>
        <strain evidence="6">IBT 17514</strain>
    </source>
</reference>
<evidence type="ECO:0000256" key="5">
    <source>
        <dbReference type="SAM" id="Phobius"/>
    </source>
</evidence>
<dbReference type="PANTHER" id="PTHR31465">
    <property type="entry name" value="PROTEIN RTA1-RELATED"/>
    <property type="match status" value="1"/>
</dbReference>
<feature type="transmembrane region" description="Helical" evidence="5">
    <location>
        <begin position="59"/>
        <end position="77"/>
    </location>
</feature>
<comment type="subcellular location">
    <subcellularLocation>
        <location evidence="1">Membrane</location>
        <topology evidence="1">Multi-pass membrane protein</topology>
    </subcellularLocation>
</comment>
<dbReference type="PANTHER" id="PTHR31465:SF15">
    <property type="entry name" value="LIPID TRANSPORTER ATNI-RELATED"/>
    <property type="match status" value="1"/>
</dbReference>
<protein>
    <recommendedName>
        <fullName evidence="8">RTA1 domain protein</fullName>
    </recommendedName>
</protein>
<feature type="transmembrane region" description="Helical" evidence="5">
    <location>
        <begin position="16"/>
        <end position="38"/>
    </location>
</feature>
<accession>A0AAD6MQJ9</accession>
<evidence type="ECO:0000256" key="2">
    <source>
        <dbReference type="ARBA" id="ARBA00022692"/>
    </source>
</evidence>